<dbReference type="Gene3D" id="3.90.199.10">
    <property type="entry name" value="Topoisomerase II, domain 5"/>
    <property type="match status" value="1"/>
</dbReference>
<keyword evidence="4 5" id="KW-0413">Isomerase</keyword>
<proteinExistence type="inferred from homology"/>
<reference evidence="7" key="1">
    <citation type="submission" date="2020-07" db="EMBL/GenBank/DDBJ databases">
        <title>Highly diverse flavobacterial phages as mortality factor during North Sea spring blooms.</title>
        <authorList>
            <person name="Bartlau N."/>
            <person name="Wichels A."/>
            <person name="Krohne G."/>
            <person name="Adriaenssens E.M."/>
            <person name="Heins A."/>
            <person name="Fuchs B.M."/>
            <person name="Amann R."/>
            <person name="Moraru C."/>
        </authorList>
    </citation>
    <scope>NUCLEOTIDE SEQUENCE</scope>
</reference>
<evidence type="ECO:0000256" key="2">
    <source>
        <dbReference type="ARBA" id="ARBA00023029"/>
    </source>
</evidence>
<dbReference type="EMBL" id="MT732450">
    <property type="protein sequence ID" value="QQO97383.1"/>
    <property type="molecule type" value="Genomic_DNA"/>
</dbReference>
<dbReference type="Proteomes" id="UP000693899">
    <property type="component" value="Segment"/>
</dbReference>
<dbReference type="InterPro" id="IPR050220">
    <property type="entry name" value="Type_II_DNA_Topoisomerases"/>
</dbReference>
<evidence type="ECO:0000256" key="3">
    <source>
        <dbReference type="ARBA" id="ARBA00023125"/>
    </source>
</evidence>
<gene>
    <name evidence="7" type="ORF">Colly1_95</name>
</gene>
<sequence length="739" mass="84236">MSKQSSVLVKDYMRDYAEYVAKTRALPNILDGLKTSQRRIVYSGISSGLSDTSGYKKSASLISSTMVLHPHGDASIYSAIVRMVNEKYPLLDGRGNFGSELGFSAAASRYTEARLGKCTRLLHANPIIDKFVPNYDNSKDEPLVFVPDIPMSFLQHSKGIGVGIAAHTFSYNIGDVINYSRDIINNVTPTAMVPDFKGGIITEHSNGTVNIACKYHWEGSNLVLTEFRPYFDYEKFTKSKRLKDFIEKNLIYISNETTRNKIRIVIESKSTKIIQDIIIPMLSMTFSESRNYTSSGLPDTGGYEPIFSEVFKEVFHVDNLSSFRRRFNTPVIRNVNHEEVVKVWGYYYINRIIKEHILEFRGDLNFMIKEYILENARLLIKAADFDDLSGYFTKEFTRISLDKNISRIIESFKDYSKAILPDTSPIYWTGDLIEHSVKLVLSRQISSLNRDYLKIDEAKLYDTFHSKLVDVGGYRDRVLESLDKAEKTFDLSRSSEIHLGYAPLPKDTKSSVYLANTHTRFFITEDLSDAHNFNNFEELHAISNYPSKLTLIKSNSDNYDADLDILGRDTKIPDVIGFTTEYHDRVLLISKEGQIGSFRTTYRGLSITNNDYLVSAISYNSKTTDSVILNYIDVNGNSRSKVLNQKSLPVFTRYPVALRTVVKDLGHFRDIIFFDSENNELKNVETGRTVQNHNNIYAHFLCPSNTNLLIIKTRGSEVVTEWAGNMRNARKIINLNLDN</sequence>
<dbReference type="InterPro" id="IPR013760">
    <property type="entry name" value="Topo_IIA-like_dom_sf"/>
</dbReference>
<dbReference type="PANTHER" id="PTHR43493:SF5">
    <property type="entry name" value="DNA GYRASE SUBUNIT A, CHLOROPLASTIC_MITOCHONDRIAL"/>
    <property type="match status" value="1"/>
</dbReference>
<evidence type="ECO:0000313" key="7">
    <source>
        <dbReference type="EMBL" id="QQO97383.1"/>
    </source>
</evidence>
<keyword evidence="8" id="KW-1185">Reference proteome</keyword>
<dbReference type="GO" id="GO:0003677">
    <property type="term" value="F:DNA binding"/>
    <property type="evidence" value="ECO:0007669"/>
    <property type="project" value="UniProtKB-UniRule"/>
</dbReference>
<name>A0A8E4XXW5_9CAUD</name>
<dbReference type="GO" id="GO:0003918">
    <property type="term" value="F:DNA topoisomerase type II (double strand cut, ATP-hydrolyzing) activity"/>
    <property type="evidence" value="ECO:0007669"/>
    <property type="project" value="UniProtKB-EC"/>
</dbReference>
<feature type="active site" description="O-(5'-phospho-DNA)-tyrosine intermediate" evidence="5">
    <location>
        <position position="110"/>
    </location>
</feature>
<comment type="catalytic activity">
    <reaction evidence="5">
        <text>ATP-dependent breakage, passage and rejoining of double-stranded DNA.</text>
        <dbReference type="EC" id="5.6.2.2"/>
    </reaction>
</comment>
<evidence type="ECO:0000256" key="1">
    <source>
        <dbReference type="ARBA" id="ARBA00008263"/>
    </source>
</evidence>
<keyword evidence="2 5" id="KW-0799">Topoisomerase</keyword>
<accession>A0A8E4XXW5</accession>
<evidence type="ECO:0000256" key="5">
    <source>
        <dbReference type="PROSITE-ProRule" id="PRU01384"/>
    </source>
</evidence>
<dbReference type="SUPFAM" id="SSF56719">
    <property type="entry name" value="Type II DNA topoisomerase"/>
    <property type="match status" value="1"/>
</dbReference>
<dbReference type="Pfam" id="PF00521">
    <property type="entry name" value="DNA_topoisoIV"/>
    <property type="match status" value="1"/>
</dbReference>
<evidence type="ECO:0000259" key="6">
    <source>
        <dbReference type="PROSITE" id="PS52040"/>
    </source>
</evidence>
<dbReference type="GO" id="GO:0005524">
    <property type="term" value="F:ATP binding"/>
    <property type="evidence" value="ECO:0007669"/>
    <property type="project" value="InterPro"/>
</dbReference>
<dbReference type="InterPro" id="IPR002205">
    <property type="entry name" value="Topo_IIA_dom_A"/>
</dbReference>
<feature type="domain" description="Topo IIA-type catalytic" evidence="6">
    <location>
        <begin position="26"/>
        <end position="186"/>
    </location>
</feature>
<dbReference type="GO" id="GO:0006265">
    <property type="term" value="P:DNA topological change"/>
    <property type="evidence" value="ECO:0007669"/>
    <property type="project" value="UniProtKB-UniRule"/>
</dbReference>
<organism evidence="7 8">
    <name type="scientific">Maribacter phage Colly_1</name>
    <dbReference type="NCBI Taxonomy" id="2745691"/>
    <lineage>
        <taxon>Viruses</taxon>
        <taxon>Duplodnaviria</taxon>
        <taxon>Heunggongvirae</taxon>
        <taxon>Uroviricota</taxon>
        <taxon>Caudoviricetes</taxon>
        <taxon>Molycolviridae</taxon>
        <taxon>Mollyvirus</taxon>
        <taxon>Mollyvirus colly</taxon>
    </lineage>
</organism>
<dbReference type="InterPro" id="IPR013758">
    <property type="entry name" value="Topo_IIA_A/C_ab"/>
</dbReference>
<evidence type="ECO:0000256" key="4">
    <source>
        <dbReference type="ARBA" id="ARBA00023235"/>
    </source>
</evidence>
<protein>
    <submittedName>
        <fullName evidence="7">DNA topoisomerase II medium subunit</fullName>
    </submittedName>
</protein>
<keyword evidence="3 5" id="KW-0238">DNA-binding</keyword>
<dbReference type="PANTHER" id="PTHR43493">
    <property type="entry name" value="DNA GYRASE/TOPOISOMERASE SUBUNIT A"/>
    <property type="match status" value="1"/>
</dbReference>
<dbReference type="GO" id="GO:0009330">
    <property type="term" value="C:DNA topoisomerase type II (double strand cut, ATP-hydrolyzing) complex"/>
    <property type="evidence" value="ECO:0007669"/>
    <property type="project" value="TreeGrafter"/>
</dbReference>
<dbReference type="SMART" id="SM00434">
    <property type="entry name" value="TOP4c"/>
    <property type="match status" value="1"/>
</dbReference>
<comment type="similarity">
    <text evidence="1">Belongs to the type II topoisomerase GyrA/ParC subunit family.</text>
</comment>
<evidence type="ECO:0000313" key="8">
    <source>
        <dbReference type="Proteomes" id="UP000693899"/>
    </source>
</evidence>
<dbReference type="PROSITE" id="PS52040">
    <property type="entry name" value="TOPO_IIA"/>
    <property type="match status" value="1"/>
</dbReference>